<sequence>MGTGRGLDLDEKGDNQVAYEERLPHERLQPFIKCLWRLERTYDQTNAANDGEVLWPDGCVELIFHYGARYSNDQADLPRAFLIGTLSRYHHLKTHGAVRLFGVRLLPWGLRAFPAFRQTAHKDRMLPLSDVIDPARTQSLERQLEQAGPDQGMRLLEAFLLVELEPGGLDLRLLGVLAKLYREPLTYDVPAAAKESGYSLRQFERICSRLTGMPPKQLSRASRFNQARLRIFFNPAVDLHECMTHFGYYDYAHFSKDFKQCLGITPSEYQKWILRLRKGMRKTKDVVFLQDESPDGML</sequence>
<dbReference type="Pfam" id="PF20240">
    <property type="entry name" value="DUF6597"/>
    <property type="match status" value="1"/>
</dbReference>
<dbReference type="PANTHER" id="PTHR46796">
    <property type="entry name" value="HTH-TYPE TRANSCRIPTIONAL ACTIVATOR RHAS-RELATED"/>
    <property type="match status" value="1"/>
</dbReference>
<evidence type="ECO:0000259" key="4">
    <source>
        <dbReference type="PROSITE" id="PS01124"/>
    </source>
</evidence>
<evidence type="ECO:0000256" key="3">
    <source>
        <dbReference type="ARBA" id="ARBA00023163"/>
    </source>
</evidence>
<dbReference type="Gene3D" id="1.10.10.60">
    <property type="entry name" value="Homeodomain-like"/>
    <property type="match status" value="1"/>
</dbReference>
<comment type="caution">
    <text evidence="5">The sequence shown here is derived from an EMBL/GenBank/DDBJ whole genome shotgun (WGS) entry which is preliminary data.</text>
</comment>
<keyword evidence="2" id="KW-0238">DNA-binding</keyword>
<dbReference type="InterPro" id="IPR009057">
    <property type="entry name" value="Homeodomain-like_sf"/>
</dbReference>
<feature type="domain" description="HTH araC/xylS-type" evidence="4">
    <location>
        <begin position="171"/>
        <end position="272"/>
    </location>
</feature>
<dbReference type="EMBL" id="JAUMKJ010000006">
    <property type="protein sequence ID" value="MDO3676656.1"/>
    <property type="molecule type" value="Genomic_DNA"/>
</dbReference>
<name>A0ABT8V994_9BACL</name>
<dbReference type="InterPro" id="IPR046532">
    <property type="entry name" value="DUF6597"/>
</dbReference>
<dbReference type="PANTHER" id="PTHR46796:SF13">
    <property type="entry name" value="HTH-TYPE TRANSCRIPTIONAL ACTIVATOR RHAS"/>
    <property type="match status" value="1"/>
</dbReference>
<keyword evidence="6" id="KW-1185">Reference proteome</keyword>
<gene>
    <name evidence="5" type="ORF">Q3C12_06545</name>
</gene>
<dbReference type="InterPro" id="IPR018060">
    <property type="entry name" value="HTH_AraC"/>
</dbReference>
<dbReference type="SMART" id="SM00342">
    <property type="entry name" value="HTH_ARAC"/>
    <property type="match status" value="1"/>
</dbReference>
<dbReference type="InterPro" id="IPR050204">
    <property type="entry name" value="AraC_XylS_family_regulators"/>
</dbReference>
<protein>
    <submittedName>
        <fullName evidence="5">Helix-turn-helix domain-containing protein</fullName>
    </submittedName>
</protein>
<evidence type="ECO:0000256" key="2">
    <source>
        <dbReference type="ARBA" id="ARBA00023125"/>
    </source>
</evidence>
<evidence type="ECO:0000256" key="1">
    <source>
        <dbReference type="ARBA" id="ARBA00023015"/>
    </source>
</evidence>
<organism evidence="5 6">
    <name type="scientific">Paenibacillus ehimensis</name>
    <dbReference type="NCBI Taxonomy" id="79264"/>
    <lineage>
        <taxon>Bacteria</taxon>
        <taxon>Bacillati</taxon>
        <taxon>Bacillota</taxon>
        <taxon>Bacilli</taxon>
        <taxon>Bacillales</taxon>
        <taxon>Paenibacillaceae</taxon>
        <taxon>Paenibacillus</taxon>
    </lineage>
</organism>
<evidence type="ECO:0000313" key="5">
    <source>
        <dbReference type="EMBL" id="MDO3676656.1"/>
    </source>
</evidence>
<keyword evidence="3" id="KW-0804">Transcription</keyword>
<dbReference type="SUPFAM" id="SSF46689">
    <property type="entry name" value="Homeodomain-like"/>
    <property type="match status" value="1"/>
</dbReference>
<evidence type="ECO:0000313" key="6">
    <source>
        <dbReference type="Proteomes" id="UP001168883"/>
    </source>
</evidence>
<reference evidence="5" key="1">
    <citation type="submission" date="2023-07" db="EMBL/GenBank/DDBJ databases">
        <authorList>
            <person name="Aktuganov G."/>
            <person name="Boyko T."/>
            <person name="Delegan Y."/>
            <person name="Galimzianova N."/>
            <person name="Gilvanova E."/>
            <person name="Korobov V."/>
            <person name="Kuzmina L."/>
            <person name="Melentiev A."/>
            <person name="Milman P."/>
            <person name="Ryabova A."/>
            <person name="Stupak E."/>
            <person name="Yasakov T."/>
            <person name="Zharikova N."/>
            <person name="Zhurenko E."/>
        </authorList>
    </citation>
    <scope>NUCLEOTIDE SEQUENCE</scope>
    <source>
        <strain evidence="5">IB-739</strain>
    </source>
</reference>
<accession>A0ABT8V994</accession>
<dbReference type="PROSITE" id="PS01124">
    <property type="entry name" value="HTH_ARAC_FAMILY_2"/>
    <property type="match status" value="1"/>
</dbReference>
<dbReference type="RefSeq" id="WP_302877670.1">
    <property type="nucleotide sequence ID" value="NZ_JAUMKJ010000006.1"/>
</dbReference>
<proteinExistence type="predicted"/>
<dbReference type="Proteomes" id="UP001168883">
    <property type="component" value="Unassembled WGS sequence"/>
</dbReference>
<dbReference type="Pfam" id="PF12833">
    <property type="entry name" value="HTH_18"/>
    <property type="match status" value="1"/>
</dbReference>
<keyword evidence="1" id="KW-0805">Transcription regulation</keyword>